<keyword evidence="11" id="KW-1185">Reference proteome</keyword>
<evidence type="ECO:0000313" key="11">
    <source>
        <dbReference type="Proteomes" id="UP001209083"/>
    </source>
</evidence>
<proteinExistence type="inferred from homology"/>
<dbReference type="Pfam" id="PF02652">
    <property type="entry name" value="Lactate_perm"/>
    <property type="match status" value="2"/>
</dbReference>
<feature type="transmembrane region" description="Helical" evidence="8">
    <location>
        <begin position="251"/>
        <end position="273"/>
    </location>
</feature>
<evidence type="ECO:0000256" key="4">
    <source>
        <dbReference type="ARBA" id="ARBA00022475"/>
    </source>
</evidence>
<gene>
    <name evidence="10" type="ORF">LWF01_14770</name>
</gene>
<feature type="region of interest" description="Disordered" evidence="9">
    <location>
        <begin position="293"/>
        <end position="334"/>
    </location>
</feature>
<feature type="transmembrane region" description="Helical" evidence="8">
    <location>
        <begin position="412"/>
        <end position="436"/>
    </location>
</feature>
<dbReference type="PANTHER" id="PTHR30003:SF0">
    <property type="entry name" value="GLYCOLATE PERMEASE GLCA-RELATED"/>
    <property type="match status" value="1"/>
</dbReference>
<feature type="transmembrane region" description="Helical" evidence="8">
    <location>
        <begin position="112"/>
        <end position="145"/>
    </location>
</feature>
<feature type="transmembrane region" description="Helical" evidence="8">
    <location>
        <begin position="70"/>
        <end position="91"/>
    </location>
</feature>
<reference evidence="10 11" key="1">
    <citation type="submission" date="2023-05" db="EMBL/GenBank/DDBJ databases">
        <title>Lithophilousrod everest ZFBP1038 complete genpme.</title>
        <authorList>
            <person name="Tian M."/>
        </authorList>
    </citation>
    <scope>NUCLEOTIDE SEQUENCE [LARGE SCALE GENOMIC DNA]</scope>
    <source>
        <strain evidence="10 11">ZFBP1038</strain>
    </source>
</reference>
<dbReference type="InterPro" id="IPR003804">
    <property type="entry name" value="Lactate_perm"/>
</dbReference>
<keyword evidence="5 8" id="KW-0812">Transmembrane</keyword>
<keyword evidence="4 8" id="KW-1003">Cell membrane</keyword>
<keyword evidence="3 8" id="KW-0813">Transport</keyword>
<feature type="transmembrane region" description="Helical" evidence="8">
    <location>
        <begin position="12"/>
        <end position="32"/>
    </location>
</feature>
<feature type="transmembrane region" description="Helical" evidence="8">
    <location>
        <begin position="448"/>
        <end position="468"/>
    </location>
</feature>
<comment type="subcellular location">
    <subcellularLocation>
        <location evidence="1 8">Cell membrane</location>
        <topology evidence="1 8">Multi-pass membrane protein</topology>
    </subcellularLocation>
</comment>
<keyword evidence="7 8" id="KW-0472">Membrane</keyword>
<evidence type="ECO:0000256" key="7">
    <source>
        <dbReference type="ARBA" id="ARBA00023136"/>
    </source>
</evidence>
<evidence type="ECO:0000256" key="8">
    <source>
        <dbReference type="RuleBase" id="RU365092"/>
    </source>
</evidence>
<comment type="function">
    <text evidence="8">Uptake of L-lactate across the membrane. Can also transport D-lactate and glycolate.</text>
</comment>
<dbReference type="Proteomes" id="UP001209083">
    <property type="component" value="Chromosome"/>
</dbReference>
<sequence length="601" mass="62921">MFEQLLAPTGSLWWSSFLAIIPLAVLLFLLAGLRWKAQWASLATLAVGLILAVTVWKMPATQAFNASLDGMAQAVLAILWLTFNAIWIHNMSVASGHFEVLRKTFAQLSSDLRIATIIIAFAFGALLEALAGGGAPVAICAVMLISLGLHPIKAVVAALVADTAPVAFGGMGNPITILGRTVQLSDGSTIDPEIFAAMAGRQTSILSVLVPFALLLIIDGKKGVREVWPAALVGGVSFGIAQYLLSNHFSYQLTDIFSALVATLAIVILGRFWQPKNTVSFVGKVPGPVINGGGAGSVDHGPTASADRNHTASGGIDGESGGPGSPNQPSVRGDSQLTATTLKTSPSDPPVLAVTPTERWRAYSPYIIIIGLFSLAQVPAIKEFLATLSVTFAWPGLNVVNAAGNPVNTDYVFNYGSATGTLLFLAGLVTMAVLKISPQQALLVYRGVLKQFGWAIFTILCVFALSYLMNYSGMIVTLGTSLAQTGPFFAFLAPIVGWAGVFITGTDAGANAMFGQLQATAAEQIGTSPVLLGAANTTGGVMGKMISPQNLAVGAAAINMVGKEGEILRHTIKWSLLFLLLTCVLVYLQSTPILGWMVVAH</sequence>
<evidence type="ECO:0000256" key="9">
    <source>
        <dbReference type="SAM" id="MobiDB-lite"/>
    </source>
</evidence>
<feature type="transmembrane region" description="Helical" evidence="8">
    <location>
        <begin position="194"/>
        <end position="218"/>
    </location>
</feature>
<evidence type="ECO:0000256" key="6">
    <source>
        <dbReference type="ARBA" id="ARBA00022989"/>
    </source>
</evidence>
<evidence type="ECO:0000256" key="5">
    <source>
        <dbReference type="ARBA" id="ARBA00022692"/>
    </source>
</evidence>
<protein>
    <recommendedName>
        <fullName evidence="8">L-lactate permease</fullName>
    </recommendedName>
</protein>
<evidence type="ECO:0000313" key="10">
    <source>
        <dbReference type="EMBL" id="WGW11339.1"/>
    </source>
</evidence>
<evidence type="ECO:0000256" key="3">
    <source>
        <dbReference type="ARBA" id="ARBA00022448"/>
    </source>
</evidence>
<feature type="transmembrane region" description="Helical" evidence="8">
    <location>
        <begin position="39"/>
        <end position="58"/>
    </location>
</feature>
<comment type="similarity">
    <text evidence="2 8">Belongs to the lactate permease family.</text>
</comment>
<dbReference type="EMBL" id="CP090958">
    <property type="protein sequence ID" value="WGW11339.1"/>
    <property type="molecule type" value="Genomic_DNA"/>
</dbReference>
<organism evidence="10 11">
    <name type="scientific">Saxibacter everestensis</name>
    <dbReference type="NCBI Taxonomy" id="2909229"/>
    <lineage>
        <taxon>Bacteria</taxon>
        <taxon>Bacillati</taxon>
        <taxon>Actinomycetota</taxon>
        <taxon>Actinomycetes</taxon>
        <taxon>Micrococcales</taxon>
        <taxon>Brevibacteriaceae</taxon>
        <taxon>Saxibacter</taxon>
    </lineage>
</organism>
<name>A0ABY8QSJ3_9MICO</name>
<feature type="transmembrane region" description="Helical" evidence="8">
    <location>
        <begin position="366"/>
        <end position="392"/>
    </location>
</feature>
<feature type="compositionally biased region" description="Gly residues" evidence="9">
    <location>
        <begin position="315"/>
        <end position="324"/>
    </location>
</feature>
<feature type="transmembrane region" description="Helical" evidence="8">
    <location>
        <begin position="227"/>
        <end position="245"/>
    </location>
</feature>
<evidence type="ECO:0000256" key="1">
    <source>
        <dbReference type="ARBA" id="ARBA00004651"/>
    </source>
</evidence>
<dbReference type="RefSeq" id="WP_349638126.1">
    <property type="nucleotide sequence ID" value="NZ_CP090958.1"/>
</dbReference>
<dbReference type="PANTHER" id="PTHR30003">
    <property type="entry name" value="L-LACTATE PERMEASE"/>
    <property type="match status" value="1"/>
</dbReference>
<accession>A0ABY8QSJ3</accession>
<keyword evidence="6 8" id="KW-1133">Transmembrane helix</keyword>
<feature type="transmembrane region" description="Helical" evidence="8">
    <location>
        <begin position="576"/>
        <end position="599"/>
    </location>
</feature>
<evidence type="ECO:0000256" key="2">
    <source>
        <dbReference type="ARBA" id="ARBA00010100"/>
    </source>
</evidence>
<feature type="transmembrane region" description="Helical" evidence="8">
    <location>
        <begin position="488"/>
        <end position="506"/>
    </location>
</feature>